<feature type="transmembrane region" description="Helical" evidence="7">
    <location>
        <begin position="77"/>
        <end position="95"/>
    </location>
</feature>
<dbReference type="GO" id="GO:0005886">
    <property type="term" value="C:plasma membrane"/>
    <property type="evidence" value="ECO:0007669"/>
    <property type="project" value="UniProtKB-SubCell"/>
</dbReference>
<feature type="transmembrane region" description="Helical" evidence="7">
    <location>
        <begin position="376"/>
        <end position="395"/>
    </location>
</feature>
<dbReference type="Gene3D" id="1.20.1250.20">
    <property type="entry name" value="MFS general substrate transporter like domains"/>
    <property type="match status" value="1"/>
</dbReference>
<dbReference type="PROSITE" id="PS50850">
    <property type="entry name" value="MFS"/>
    <property type="match status" value="1"/>
</dbReference>
<dbReference type="PANTHER" id="PTHR23513:SF11">
    <property type="entry name" value="STAPHYLOFERRIN A TRANSPORTER"/>
    <property type="match status" value="1"/>
</dbReference>
<name>A0AAW8JIE5_9GAMM</name>
<keyword evidence="2" id="KW-0813">Transport</keyword>
<dbReference type="InterPro" id="IPR036259">
    <property type="entry name" value="MFS_trans_sf"/>
</dbReference>
<accession>A0AAW8JIE5</accession>
<dbReference type="InterPro" id="IPR020846">
    <property type="entry name" value="MFS_dom"/>
</dbReference>
<evidence type="ECO:0000256" key="1">
    <source>
        <dbReference type="ARBA" id="ARBA00004651"/>
    </source>
</evidence>
<dbReference type="EMBL" id="JAVIDA010000016">
    <property type="protein sequence ID" value="MDQ9072198.1"/>
    <property type="molecule type" value="Genomic_DNA"/>
</dbReference>
<proteinExistence type="predicted"/>
<feature type="transmembrane region" description="Helical" evidence="7">
    <location>
        <begin position="353"/>
        <end position="370"/>
    </location>
</feature>
<feature type="transmembrane region" description="Helical" evidence="7">
    <location>
        <begin position="21"/>
        <end position="39"/>
    </location>
</feature>
<feature type="transmembrane region" description="Helical" evidence="7">
    <location>
        <begin position="140"/>
        <end position="157"/>
    </location>
</feature>
<dbReference type="CDD" id="cd06173">
    <property type="entry name" value="MFS_MefA_like"/>
    <property type="match status" value="1"/>
</dbReference>
<evidence type="ECO:0000256" key="7">
    <source>
        <dbReference type="SAM" id="Phobius"/>
    </source>
</evidence>
<dbReference type="GO" id="GO:0022857">
    <property type="term" value="F:transmembrane transporter activity"/>
    <property type="evidence" value="ECO:0007669"/>
    <property type="project" value="InterPro"/>
</dbReference>
<keyword evidence="3" id="KW-1003">Cell membrane</keyword>
<feature type="transmembrane region" description="Helical" evidence="7">
    <location>
        <begin position="287"/>
        <end position="304"/>
    </location>
</feature>
<feature type="transmembrane region" description="Helical" evidence="7">
    <location>
        <begin position="257"/>
        <end position="275"/>
    </location>
</feature>
<keyword evidence="5 7" id="KW-1133">Transmembrane helix</keyword>
<dbReference type="Proteomes" id="UP001243195">
    <property type="component" value="Unassembled WGS sequence"/>
</dbReference>
<dbReference type="InterPro" id="IPR010290">
    <property type="entry name" value="TM_effector"/>
</dbReference>
<evidence type="ECO:0000256" key="3">
    <source>
        <dbReference type="ARBA" id="ARBA00022475"/>
    </source>
</evidence>
<protein>
    <submittedName>
        <fullName evidence="9">MFS transporter</fullName>
    </submittedName>
</protein>
<evidence type="ECO:0000256" key="6">
    <source>
        <dbReference type="ARBA" id="ARBA00023136"/>
    </source>
</evidence>
<comment type="subcellular location">
    <subcellularLocation>
        <location evidence="1">Cell membrane</location>
        <topology evidence="1">Multi-pass membrane protein</topology>
    </subcellularLocation>
</comment>
<reference evidence="9" key="1">
    <citation type="submission" date="2023-08" db="EMBL/GenBank/DDBJ databases">
        <title>Emergence of clinically-relevant ST2 carbapenem-resistant Acinetobacter baumannii strains in hospital sewages in Zhejiang, East of China.</title>
        <authorList>
            <person name="Kaichao C."/>
            <person name="Zhang R."/>
        </authorList>
    </citation>
    <scope>NUCLEOTIDE SEQUENCE</scope>
    <source>
        <strain evidence="9">M-SY-60</strain>
    </source>
</reference>
<evidence type="ECO:0000259" key="8">
    <source>
        <dbReference type="PROSITE" id="PS50850"/>
    </source>
</evidence>
<dbReference type="AlphaFoldDB" id="A0AAW8JIE5"/>
<gene>
    <name evidence="9" type="ORF">RFH51_12085</name>
</gene>
<feature type="transmembrane region" description="Helical" evidence="7">
    <location>
        <begin position="163"/>
        <end position="190"/>
    </location>
</feature>
<feature type="domain" description="Major facilitator superfamily (MFS) profile" evidence="8">
    <location>
        <begin position="12"/>
        <end position="398"/>
    </location>
</feature>
<evidence type="ECO:0000313" key="10">
    <source>
        <dbReference type="Proteomes" id="UP001243195"/>
    </source>
</evidence>
<keyword evidence="4 7" id="KW-0812">Transmembrane</keyword>
<dbReference type="PANTHER" id="PTHR23513">
    <property type="entry name" value="INTEGRAL MEMBRANE EFFLUX PROTEIN-RELATED"/>
    <property type="match status" value="1"/>
</dbReference>
<evidence type="ECO:0000313" key="9">
    <source>
        <dbReference type="EMBL" id="MDQ9072198.1"/>
    </source>
</evidence>
<keyword evidence="6 7" id="KW-0472">Membrane</keyword>
<feature type="transmembrane region" description="Helical" evidence="7">
    <location>
        <begin position="45"/>
        <end position="70"/>
    </location>
</feature>
<comment type="caution">
    <text evidence="9">The sequence shown here is derived from an EMBL/GenBank/DDBJ whole genome shotgun (WGS) entry which is preliminary data.</text>
</comment>
<sequence length="406" mass="45073">MPKIFNSLHYPNFRRYFIGHTLSTLGTWIQQVALAWLVYEMTNSATLLGLIAFFAMAPQLVISPFVGALIDKINKRSALIIVQFLFFFQSALLAFLTYFNLLNSISIITLSLILGIFTAIDTPLRQSFISDLVDEKQNIGNALALNAMIFNLCRFIGPPIAGFLLAFSSALICFLFNALSYLFLIIALFLMKNIKVSKAAGNIQNVLKEGYVFVFKNKEYSKMMLNVAIINLTASSYVAILPIFALDQLHGDEKTLGYLWGMAGIGSLLSSLILANTQNFDRIRQRIFFNMMICAAALFILGLLHLDFAYYLAMLCLGFGISTSNVSTNILIQRNTPSTFRGRVVSIYTSLRFGCDALGGLFAGILATYIGAKYTMLSFACILSCYLFLIAMLNFSSKKSINPTSL</sequence>
<evidence type="ECO:0000256" key="5">
    <source>
        <dbReference type="ARBA" id="ARBA00022989"/>
    </source>
</evidence>
<dbReference type="RefSeq" id="WP_308956620.1">
    <property type="nucleotide sequence ID" value="NZ_JAVICY010000019.1"/>
</dbReference>
<feature type="transmembrane region" description="Helical" evidence="7">
    <location>
        <begin position="223"/>
        <end position="245"/>
    </location>
</feature>
<feature type="transmembrane region" description="Helical" evidence="7">
    <location>
        <begin position="101"/>
        <end position="120"/>
    </location>
</feature>
<dbReference type="Pfam" id="PF05977">
    <property type="entry name" value="MFS_3"/>
    <property type="match status" value="1"/>
</dbReference>
<organism evidence="9 10">
    <name type="scientific">Acinetobacter gerneri</name>
    <dbReference type="NCBI Taxonomy" id="202952"/>
    <lineage>
        <taxon>Bacteria</taxon>
        <taxon>Pseudomonadati</taxon>
        <taxon>Pseudomonadota</taxon>
        <taxon>Gammaproteobacteria</taxon>
        <taxon>Moraxellales</taxon>
        <taxon>Moraxellaceae</taxon>
        <taxon>Acinetobacter</taxon>
    </lineage>
</organism>
<evidence type="ECO:0000256" key="4">
    <source>
        <dbReference type="ARBA" id="ARBA00022692"/>
    </source>
</evidence>
<feature type="transmembrane region" description="Helical" evidence="7">
    <location>
        <begin position="310"/>
        <end position="332"/>
    </location>
</feature>
<evidence type="ECO:0000256" key="2">
    <source>
        <dbReference type="ARBA" id="ARBA00022448"/>
    </source>
</evidence>
<dbReference type="SUPFAM" id="SSF103473">
    <property type="entry name" value="MFS general substrate transporter"/>
    <property type="match status" value="1"/>
</dbReference>